<feature type="domain" description="MIF4G-like type 2" evidence="1">
    <location>
        <begin position="2"/>
        <end position="238"/>
    </location>
</feature>
<organism evidence="2">
    <name type="scientific">Tetraselmis sp. GSL018</name>
    <dbReference type="NCBI Taxonomy" id="582737"/>
    <lineage>
        <taxon>Eukaryota</taxon>
        <taxon>Viridiplantae</taxon>
        <taxon>Chlorophyta</taxon>
        <taxon>core chlorophytes</taxon>
        <taxon>Chlorodendrophyceae</taxon>
        <taxon>Chlorodendrales</taxon>
        <taxon>Chlorodendraceae</taxon>
        <taxon>Tetraselmis</taxon>
    </lineage>
</organism>
<dbReference type="Pfam" id="PF09090">
    <property type="entry name" value="MIF4G_like_2"/>
    <property type="match status" value="1"/>
</dbReference>
<dbReference type="GO" id="GO:0006406">
    <property type="term" value="P:mRNA export from nucleus"/>
    <property type="evidence" value="ECO:0007669"/>
    <property type="project" value="InterPro"/>
</dbReference>
<dbReference type="PANTHER" id="PTHR12412">
    <property type="entry name" value="CAP BINDING PROTEIN"/>
    <property type="match status" value="1"/>
</dbReference>
<dbReference type="PANTHER" id="PTHR12412:SF2">
    <property type="entry name" value="NUCLEAR CAP-BINDING PROTEIN SUBUNIT 1"/>
    <property type="match status" value="1"/>
</dbReference>
<dbReference type="Gene3D" id="1.25.40.180">
    <property type="match status" value="1"/>
</dbReference>
<dbReference type="GO" id="GO:0005634">
    <property type="term" value="C:nucleus"/>
    <property type="evidence" value="ECO:0007669"/>
    <property type="project" value="TreeGrafter"/>
</dbReference>
<dbReference type="InterPro" id="IPR015174">
    <property type="entry name" value="MIF4G-like_typ-2"/>
</dbReference>
<name>A0A061QL87_9CHLO</name>
<accession>A0A061QL87</accession>
<proteinExistence type="predicted"/>
<dbReference type="GO" id="GO:0003729">
    <property type="term" value="F:mRNA binding"/>
    <property type="evidence" value="ECO:0007669"/>
    <property type="project" value="TreeGrafter"/>
</dbReference>
<dbReference type="AlphaFoldDB" id="A0A061QL87"/>
<reference evidence="2" key="1">
    <citation type="submission" date="2014-05" db="EMBL/GenBank/DDBJ databases">
        <title>The transcriptome of the halophilic microalga Tetraselmis sp. GSL018 isolated from the Great Salt Lake, Utah.</title>
        <authorList>
            <person name="Jinkerson R.E."/>
            <person name="D'Adamo S."/>
            <person name="Posewitz M.C."/>
        </authorList>
    </citation>
    <scope>NUCLEOTIDE SEQUENCE</scope>
    <source>
        <strain evidence="2">GSL018</strain>
    </source>
</reference>
<dbReference type="InterPro" id="IPR016024">
    <property type="entry name" value="ARM-type_fold"/>
</dbReference>
<protein>
    <submittedName>
        <fullName evidence="2">Nuclear cap-binding protein subunit 1</fullName>
    </submittedName>
</protein>
<dbReference type="SUPFAM" id="SSF48371">
    <property type="entry name" value="ARM repeat"/>
    <property type="match status" value="1"/>
</dbReference>
<sequence>MALRTLLVAGAKSFTHTLIALERYLEVLKKLATDAGDEAEAVMVSTAAKVWMNSPQRAAIAIDRLMGMRLVQAPAVVRWVFASRGMTSLADELAKGLAWEVLVNCTNKMVARASDEEDDLKAIEPAYEKAKDDAERAAKAVEEATMMEGTMEGRLSMLQERESMANIKFQEIKEDYDAKLASFRTAEELRDEHLTDVFRSYVDLLSPQLSEDDAGGEGAHPAWVEGALGSLRAFTRSYHIHVARIAAEILDSVLPEGSVHPLLRSTVEEKLYV</sequence>
<dbReference type="GO" id="GO:0000339">
    <property type="term" value="F:RNA cap binding"/>
    <property type="evidence" value="ECO:0007669"/>
    <property type="project" value="InterPro"/>
</dbReference>
<dbReference type="GO" id="GO:0005846">
    <property type="term" value="C:nuclear cap binding complex"/>
    <property type="evidence" value="ECO:0007669"/>
    <property type="project" value="InterPro"/>
</dbReference>
<gene>
    <name evidence="2" type="primary">CBP80</name>
    <name evidence="2" type="ORF">TSPGSL018_26212</name>
</gene>
<dbReference type="GO" id="GO:0000184">
    <property type="term" value="P:nuclear-transcribed mRNA catabolic process, nonsense-mediated decay"/>
    <property type="evidence" value="ECO:0007669"/>
    <property type="project" value="TreeGrafter"/>
</dbReference>
<dbReference type="InterPro" id="IPR027159">
    <property type="entry name" value="CBP80"/>
</dbReference>
<dbReference type="EMBL" id="GBEZ01025670">
    <property type="protein sequence ID" value="JAC61447.1"/>
    <property type="molecule type" value="Transcribed_RNA"/>
</dbReference>
<evidence type="ECO:0000259" key="1">
    <source>
        <dbReference type="Pfam" id="PF09090"/>
    </source>
</evidence>
<evidence type="ECO:0000313" key="2">
    <source>
        <dbReference type="EMBL" id="JAC61447.1"/>
    </source>
</evidence>